<dbReference type="PANTHER" id="PTHR13234">
    <property type="entry name" value="GAMMA-INTERFERON INDUCIBLE LYSOSOMAL THIOL REDUCTASE GILT"/>
    <property type="match status" value="1"/>
</dbReference>
<evidence type="ECO:0000256" key="1">
    <source>
        <dbReference type="ARBA" id="ARBA00004613"/>
    </source>
</evidence>
<dbReference type="RefSeq" id="XP_060455003.1">
    <property type="nucleotide sequence ID" value="XM_060598184.1"/>
</dbReference>
<evidence type="ECO:0000256" key="4">
    <source>
        <dbReference type="ARBA" id="ARBA00022729"/>
    </source>
</evidence>
<evidence type="ECO:0000313" key="7">
    <source>
        <dbReference type="EMBL" id="BEI89737.1"/>
    </source>
</evidence>
<keyword evidence="3" id="KW-0964">Secreted</keyword>
<dbReference type="EMBL" id="AP028213">
    <property type="protein sequence ID" value="BEI89737.1"/>
    <property type="molecule type" value="Genomic_DNA"/>
</dbReference>
<evidence type="ECO:0000313" key="8">
    <source>
        <dbReference type="Proteomes" id="UP001233271"/>
    </source>
</evidence>
<sequence>MFKLVLALAASVASVASAVAQQEPYMPLDAPRVNVSLFVMSRCPDARICETVFEEVLKQDHILSKIDLAIDYLGHIDEAAPYGVECMHGDLECAGNAHQLCVRAHAPLDKFYATLSCMNYANFPGVIGTTALTRKCADTAGIDWWRSGIGACIEGKEAERAGRLAEREAWLTGTEIKIPNVLAEEEIDEWADADALDPLAEEGRKRLVDSVKYTIKEGVTKSCTIRIASTLKHSPRECIVDGGVWKGCDDGHAASDFARVIKQEWANLQK</sequence>
<evidence type="ECO:0008006" key="9">
    <source>
        <dbReference type="Google" id="ProtNLM"/>
    </source>
</evidence>
<evidence type="ECO:0000256" key="6">
    <source>
        <dbReference type="SAM" id="SignalP"/>
    </source>
</evidence>
<dbReference type="KEGG" id="ccac:CcaHIS019_0210990"/>
<feature type="chain" id="PRO_5041259379" description="Gamma interferon inducible lysosomal thiol reductase" evidence="6">
    <location>
        <begin position="21"/>
        <end position="270"/>
    </location>
</feature>
<reference evidence="7" key="1">
    <citation type="journal article" date="2023" name="BMC Genomics">
        <title>Chromosome-level genome assemblies of Cutaneotrichosporon spp. (Trichosporonales, Basidiomycota) reveal imbalanced evolution between nucleotide sequences and chromosome synteny.</title>
        <authorList>
            <person name="Kobayashi Y."/>
            <person name="Kayamori A."/>
            <person name="Aoki K."/>
            <person name="Shiwa Y."/>
            <person name="Matsutani M."/>
            <person name="Fujita N."/>
            <person name="Sugita T."/>
            <person name="Iwasaki W."/>
            <person name="Tanaka N."/>
            <person name="Takashima M."/>
        </authorList>
    </citation>
    <scope>NUCLEOTIDE SEQUENCE</scope>
    <source>
        <strain evidence="7">HIS019</strain>
    </source>
</reference>
<gene>
    <name evidence="7" type="ORF">CcaverHIS019_0210990</name>
</gene>
<keyword evidence="4 6" id="KW-0732">Signal</keyword>
<keyword evidence="5" id="KW-0325">Glycoprotein</keyword>
<dbReference type="GO" id="GO:0016671">
    <property type="term" value="F:oxidoreductase activity, acting on a sulfur group of donors, disulfide as acceptor"/>
    <property type="evidence" value="ECO:0007669"/>
    <property type="project" value="InterPro"/>
</dbReference>
<comment type="subcellular location">
    <subcellularLocation>
        <location evidence="1">Secreted</location>
    </subcellularLocation>
</comment>
<keyword evidence="8" id="KW-1185">Reference proteome</keyword>
<evidence type="ECO:0000256" key="3">
    <source>
        <dbReference type="ARBA" id="ARBA00022525"/>
    </source>
</evidence>
<dbReference type="AlphaFoldDB" id="A0AA48L1Y3"/>
<dbReference type="PANTHER" id="PTHR13234:SF8">
    <property type="entry name" value="GAMMA-INTERFERON-INDUCIBLE LYSOSOMAL THIOL REDUCTASE"/>
    <property type="match status" value="1"/>
</dbReference>
<dbReference type="Proteomes" id="UP001233271">
    <property type="component" value="Chromosome 2"/>
</dbReference>
<evidence type="ECO:0000256" key="5">
    <source>
        <dbReference type="ARBA" id="ARBA00023180"/>
    </source>
</evidence>
<name>A0AA48L1Y3_9TREE</name>
<dbReference type="GeneID" id="85493608"/>
<dbReference type="InterPro" id="IPR004911">
    <property type="entry name" value="Interferon-induced_GILT"/>
</dbReference>
<evidence type="ECO:0000256" key="2">
    <source>
        <dbReference type="ARBA" id="ARBA00005679"/>
    </source>
</evidence>
<proteinExistence type="inferred from homology"/>
<dbReference type="Pfam" id="PF03227">
    <property type="entry name" value="GILT"/>
    <property type="match status" value="1"/>
</dbReference>
<protein>
    <recommendedName>
        <fullName evidence="9">Gamma interferon inducible lysosomal thiol reductase</fullName>
    </recommendedName>
</protein>
<dbReference type="GO" id="GO:0005576">
    <property type="term" value="C:extracellular region"/>
    <property type="evidence" value="ECO:0007669"/>
    <property type="project" value="UniProtKB-SubCell"/>
</dbReference>
<feature type="signal peptide" evidence="6">
    <location>
        <begin position="1"/>
        <end position="20"/>
    </location>
</feature>
<organism evidence="7 8">
    <name type="scientific">Cutaneotrichosporon cavernicola</name>
    <dbReference type="NCBI Taxonomy" id="279322"/>
    <lineage>
        <taxon>Eukaryota</taxon>
        <taxon>Fungi</taxon>
        <taxon>Dikarya</taxon>
        <taxon>Basidiomycota</taxon>
        <taxon>Agaricomycotina</taxon>
        <taxon>Tremellomycetes</taxon>
        <taxon>Trichosporonales</taxon>
        <taxon>Trichosporonaceae</taxon>
        <taxon>Cutaneotrichosporon</taxon>
    </lineage>
</organism>
<accession>A0AA48L1Y3</accession>
<comment type="similarity">
    <text evidence="2">Belongs to the GILT family.</text>
</comment>